<proteinExistence type="predicted"/>
<dbReference type="PANTHER" id="PTHR34978">
    <property type="entry name" value="POSSIBLE SENSOR-TRANSDUCER PROTEIN BLAR"/>
    <property type="match status" value="1"/>
</dbReference>
<dbReference type="Proteomes" id="UP000192727">
    <property type="component" value="Chromosome"/>
</dbReference>
<dbReference type="EMBL" id="CP020557">
    <property type="protein sequence ID" value="ARF70122.1"/>
    <property type="molecule type" value="Genomic_DNA"/>
</dbReference>
<dbReference type="AlphaFoldDB" id="A0A1V0UY48"/>
<gene>
    <name evidence="3" type="ORF">B7C51_23140</name>
</gene>
<dbReference type="InterPro" id="IPR008756">
    <property type="entry name" value="Peptidase_M56"/>
</dbReference>
<dbReference type="PANTHER" id="PTHR34978:SF3">
    <property type="entry name" value="SLR0241 PROTEIN"/>
    <property type="match status" value="1"/>
</dbReference>
<name>A0A1V0UY48_9BACL</name>
<organism evidence="3 4">
    <name type="scientific">Paenibacillus larvae subsp. pulvifaciens</name>
    <dbReference type="NCBI Taxonomy" id="1477"/>
    <lineage>
        <taxon>Bacteria</taxon>
        <taxon>Bacillati</taxon>
        <taxon>Bacillota</taxon>
        <taxon>Bacilli</taxon>
        <taxon>Bacillales</taxon>
        <taxon>Paenibacillaceae</taxon>
        <taxon>Paenibacillus</taxon>
    </lineage>
</organism>
<feature type="transmembrane region" description="Helical" evidence="1">
    <location>
        <begin position="168"/>
        <end position="187"/>
    </location>
</feature>
<dbReference type="Gene3D" id="3.30.2010.10">
    <property type="entry name" value="Metalloproteases ('zincins'), catalytic domain"/>
    <property type="match status" value="1"/>
</dbReference>
<evidence type="ECO:0000256" key="1">
    <source>
        <dbReference type="SAM" id="Phobius"/>
    </source>
</evidence>
<reference evidence="3 4" key="1">
    <citation type="submission" date="2017-03" db="EMBL/GenBank/DDBJ databases">
        <title>Paenibacillus larvae genome sequencing.</title>
        <authorList>
            <person name="Dingman D.W."/>
        </authorList>
    </citation>
    <scope>NUCLEOTIDE SEQUENCE [LARGE SCALE GENOMIC DNA]</scope>
    <source>
        <strain evidence="3 4">SAG 10367</strain>
    </source>
</reference>
<dbReference type="RefSeq" id="WP_083041363.1">
    <property type="nucleotide sequence ID" value="NZ_CP020557.1"/>
</dbReference>
<feature type="transmembrane region" description="Helical" evidence="1">
    <location>
        <begin position="53"/>
        <end position="76"/>
    </location>
</feature>
<protein>
    <recommendedName>
        <fullName evidence="2">Peptidase M56 domain-containing protein</fullName>
    </recommendedName>
</protein>
<feature type="transmembrane region" description="Helical" evidence="1">
    <location>
        <begin position="9"/>
        <end position="33"/>
    </location>
</feature>
<evidence type="ECO:0000313" key="4">
    <source>
        <dbReference type="Proteomes" id="UP000192727"/>
    </source>
</evidence>
<evidence type="ECO:0000313" key="3">
    <source>
        <dbReference type="EMBL" id="ARF70122.1"/>
    </source>
</evidence>
<keyword evidence="1" id="KW-0812">Transmembrane</keyword>
<evidence type="ECO:0000259" key="2">
    <source>
        <dbReference type="Pfam" id="PF05569"/>
    </source>
</evidence>
<keyword evidence="1" id="KW-1133">Transmembrane helix</keyword>
<sequence>MWEKRSRRIFIFCSVIASVLILQMAVYLHHLFWGGTAVHNLFHVCHLAIQSIGLAWMDVVLNALLIQTVFLLFWFLGRQLFASAVFSHRLHLYKDKRLSEELNRLFAGGRPVFVVIHSPGPIAMSAGIIRRRIVLSTGLLEMLDHDERDAVIQHELCHHHNRDPLKMFVLGLFAGIMWYLPVLKVGYNQYKVVREVIADKYAIGKTGATAGLESALLKLLQARAALTATCSHVSFADNAINFRIRQLIEPQAVLPPDIPVFPMILSGQVLAVLCVMFGIVL</sequence>
<accession>A0A1V0UY48</accession>
<feature type="domain" description="Peptidase M56" evidence="2">
    <location>
        <begin position="51"/>
        <end position="245"/>
    </location>
</feature>
<feature type="transmembrane region" description="Helical" evidence="1">
    <location>
        <begin position="260"/>
        <end position="280"/>
    </location>
</feature>
<dbReference type="CDD" id="cd07326">
    <property type="entry name" value="M56_BlaR1_MecR1_like"/>
    <property type="match status" value="1"/>
</dbReference>
<keyword evidence="1" id="KW-0472">Membrane</keyword>
<dbReference type="InterPro" id="IPR052173">
    <property type="entry name" value="Beta-lactam_resp_regulator"/>
</dbReference>
<dbReference type="Pfam" id="PF05569">
    <property type="entry name" value="Peptidase_M56"/>
    <property type="match status" value="1"/>
</dbReference>